<keyword evidence="2" id="KW-1185">Reference proteome</keyword>
<evidence type="ECO:0000313" key="2">
    <source>
        <dbReference type="Proteomes" id="UP001595191"/>
    </source>
</evidence>
<dbReference type="Proteomes" id="UP001595191">
    <property type="component" value="Unassembled WGS sequence"/>
</dbReference>
<accession>A0ACC7LGL2</accession>
<reference evidence="1" key="1">
    <citation type="submission" date="2024-09" db="EMBL/GenBank/DDBJ databases">
        <authorList>
            <person name="Liu J."/>
        </authorList>
    </citation>
    <scope>NUCLEOTIDE SEQUENCE</scope>
    <source>
        <strain evidence="1">NBU2967</strain>
    </source>
</reference>
<sequence>MTAVFNFLMIAGAIQGLIFNVVTFLARKRIERPVLFLNLFVFFLSLNNLQSWFLEKKFFSPEVAWQEFTIPWYVLIVPMFYAFLIYYLEIEKKWLPLVKISIFIFLAQLLARSIVVYLVNAGIWSYGILEDYNIIEDIITFFYSIYLYFMSIQIVFGPAKLNTHILDYDDLKWIRLFLYMGGGVFILWVLAIILNITEWVQRPYNYYPLRLGSSILIYWVGYQAFFRYVVLKDRILLRKEIRKNNGSRNVDAMDESFDKRETVFMEVDRYIFENQKFVDPLLSLEGLSAELGMGVSSLSKLINTNTGGNFSDYINKYRVEQVKRLLADHRFSAYTIVAIGLECGFNSKSTFYTAFKKFTGKTPAAYRKEKVVE</sequence>
<gene>
    <name evidence="1" type="ORF">ACEZ3G_02430</name>
</gene>
<dbReference type="EMBL" id="JBHFPV010000001">
    <property type="protein sequence ID" value="MFH6602319.1"/>
    <property type="molecule type" value="Genomic_DNA"/>
</dbReference>
<name>A0ACC7LGL2_9FLAO</name>
<evidence type="ECO:0000313" key="1">
    <source>
        <dbReference type="EMBL" id="MFH6602319.1"/>
    </source>
</evidence>
<proteinExistence type="predicted"/>
<protein>
    <submittedName>
        <fullName evidence="1">Helix-turn-helix domain-containing protein</fullName>
    </submittedName>
</protein>
<comment type="caution">
    <text evidence="1">The sequence shown here is derived from an EMBL/GenBank/DDBJ whole genome shotgun (WGS) entry which is preliminary data.</text>
</comment>
<organism evidence="1 2">
    <name type="scientific">Meishania litoralis</name>
    <dbReference type="NCBI Taxonomy" id="3434685"/>
    <lineage>
        <taxon>Bacteria</taxon>
        <taxon>Pseudomonadati</taxon>
        <taxon>Bacteroidota</taxon>
        <taxon>Flavobacteriia</taxon>
        <taxon>Flavobacteriales</taxon>
        <taxon>Flavobacteriaceae</taxon>
        <taxon>Meishania</taxon>
    </lineage>
</organism>